<protein>
    <submittedName>
        <fullName evidence="2">Uncharacterized protein</fullName>
    </submittedName>
</protein>
<evidence type="ECO:0000313" key="2">
    <source>
        <dbReference type="EMBL" id="GFR71100.1"/>
    </source>
</evidence>
<accession>A0AAV4FE01</accession>
<organism evidence="2 3">
    <name type="scientific">Elysia marginata</name>
    <dbReference type="NCBI Taxonomy" id="1093978"/>
    <lineage>
        <taxon>Eukaryota</taxon>
        <taxon>Metazoa</taxon>
        <taxon>Spiralia</taxon>
        <taxon>Lophotrochozoa</taxon>
        <taxon>Mollusca</taxon>
        <taxon>Gastropoda</taxon>
        <taxon>Heterobranchia</taxon>
        <taxon>Euthyneura</taxon>
        <taxon>Panpulmonata</taxon>
        <taxon>Sacoglossa</taxon>
        <taxon>Placobranchoidea</taxon>
        <taxon>Plakobranchidae</taxon>
        <taxon>Elysia</taxon>
    </lineage>
</organism>
<keyword evidence="3" id="KW-1185">Reference proteome</keyword>
<gene>
    <name evidence="2" type="ORF">ElyMa_005670900</name>
</gene>
<dbReference type="Proteomes" id="UP000762676">
    <property type="component" value="Unassembled WGS sequence"/>
</dbReference>
<dbReference type="EMBL" id="BMAT01011349">
    <property type="protein sequence ID" value="GFR71100.1"/>
    <property type="molecule type" value="Genomic_DNA"/>
</dbReference>
<evidence type="ECO:0000256" key="1">
    <source>
        <dbReference type="SAM" id="MobiDB-lite"/>
    </source>
</evidence>
<feature type="region of interest" description="Disordered" evidence="1">
    <location>
        <begin position="75"/>
        <end position="99"/>
    </location>
</feature>
<proteinExistence type="predicted"/>
<name>A0AAV4FE01_9GAST</name>
<evidence type="ECO:0000313" key="3">
    <source>
        <dbReference type="Proteomes" id="UP000762676"/>
    </source>
</evidence>
<sequence length="99" mass="11558">MVKVKPQSSSGVLYRLLSRQRRWDYSNGCHCHGYHMECMRDLFCQTKHHSEHWSCQETCCGFICVHGDVDTRTLYDGHNSDRGNGRRPMHRGDRGNHHG</sequence>
<comment type="caution">
    <text evidence="2">The sequence shown here is derived from an EMBL/GenBank/DDBJ whole genome shotgun (WGS) entry which is preliminary data.</text>
</comment>
<reference evidence="2 3" key="1">
    <citation type="journal article" date="2021" name="Elife">
        <title>Chloroplast acquisition without the gene transfer in kleptoplastic sea slugs, Plakobranchus ocellatus.</title>
        <authorList>
            <person name="Maeda T."/>
            <person name="Takahashi S."/>
            <person name="Yoshida T."/>
            <person name="Shimamura S."/>
            <person name="Takaki Y."/>
            <person name="Nagai Y."/>
            <person name="Toyoda A."/>
            <person name="Suzuki Y."/>
            <person name="Arimoto A."/>
            <person name="Ishii H."/>
            <person name="Satoh N."/>
            <person name="Nishiyama T."/>
            <person name="Hasebe M."/>
            <person name="Maruyama T."/>
            <person name="Minagawa J."/>
            <person name="Obokata J."/>
            <person name="Shigenobu S."/>
        </authorList>
    </citation>
    <scope>NUCLEOTIDE SEQUENCE [LARGE SCALE GENOMIC DNA]</scope>
</reference>
<dbReference type="AlphaFoldDB" id="A0AAV4FE01"/>